<name>A0A5N4W8F5_9GAMM</name>
<dbReference type="EMBL" id="VXLD01000009">
    <property type="protein sequence ID" value="KAB1853384.1"/>
    <property type="molecule type" value="Genomic_DNA"/>
</dbReference>
<evidence type="ECO:0000313" key="1">
    <source>
        <dbReference type="EMBL" id="KAB1853384.1"/>
    </source>
</evidence>
<proteinExistence type="predicted"/>
<reference evidence="1 2" key="1">
    <citation type="submission" date="2019-09" db="EMBL/GenBank/DDBJ databases">
        <title>Draft genome sequence of Acinetobacter tandoii W4-4-4 isolated from environmental water sample.</title>
        <authorList>
            <person name="Wee S.K."/>
            <person name="Yan B."/>
            <person name="Mustaffa S.B."/>
            <person name="Yap E.P.H."/>
        </authorList>
    </citation>
    <scope>NUCLEOTIDE SEQUENCE [LARGE SCALE GENOMIC DNA]</scope>
    <source>
        <strain evidence="1 2">W4-4-4</strain>
    </source>
</reference>
<evidence type="ECO:0000313" key="2">
    <source>
        <dbReference type="Proteomes" id="UP000325788"/>
    </source>
</evidence>
<gene>
    <name evidence="1" type="ORF">F4W09_13105</name>
</gene>
<dbReference type="RefSeq" id="WP_151505045.1">
    <property type="nucleotide sequence ID" value="NZ_VXLD01000009.1"/>
</dbReference>
<dbReference type="Proteomes" id="UP000325788">
    <property type="component" value="Unassembled WGS sequence"/>
</dbReference>
<dbReference type="AlphaFoldDB" id="A0A5N4W8F5"/>
<protein>
    <submittedName>
        <fullName evidence="1">Uncharacterized protein</fullName>
    </submittedName>
</protein>
<comment type="caution">
    <text evidence="1">The sequence shown here is derived from an EMBL/GenBank/DDBJ whole genome shotgun (WGS) entry which is preliminary data.</text>
</comment>
<organism evidence="1 2">
    <name type="scientific">Acinetobacter tandoii</name>
    <dbReference type="NCBI Taxonomy" id="202954"/>
    <lineage>
        <taxon>Bacteria</taxon>
        <taxon>Pseudomonadati</taxon>
        <taxon>Pseudomonadota</taxon>
        <taxon>Gammaproteobacteria</taxon>
        <taxon>Moraxellales</taxon>
        <taxon>Moraxellaceae</taxon>
        <taxon>Acinetobacter</taxon>
    </lineage>
</organism>
<sequence>MAFDLVQYFAEQIHIQKPELLNQYQSSERKAHLAEINTLSLAKLITLWRKDENKLYQEIQSQEQLYIIDVARHLTTSDQNHSTLEKAEFEHTITEVLSLQLAELKQLDDTGHYGIKGLRELITGQVEHLSGQAADWIWSTSELIELKGSKPIPEEELSLEETMKEFNQMVHQSNIIEHHEQVTEVEKTVVPTWAKILEPVVALAILWILYSAATQMFA</sequence>
<accession>A0A5N4W8F5</accession>